<protein>
    <submittedName>
        <fullName evidence="2">Necrosis-inducing factor-domain-containing protein</fullName>
    </submittedName>
</protein>
<dbReference type="Proteomes" id="UP001303222">
    <property type="component" value="Unassembled WGS sequence"/>
</dbReference>
<comment type="caution">
    <text evidence="2">The sequence shown here is derived from an EMBL/GenBank/DDBJ whole genome shotgun (WGS) entry which is preliminary data.</text>
</comment>
<organism evidence="2 3">
    <name type="scientific">Pseudoneurospora amorphoporcata</name>
    <dbReference type="NCBI Taxonomy" id="241081"/>
    <lineage>
        <taxon>Eukaryota</taxon>
        <taxon>Fungi</taxon>
        <taxon>Dikarya</taxon>
        <taxon>Ascomycota</taxon>
        <taxon>Pezizomycotina</taxon>
        <taxon>Sordariomycetes</taxon>
        <taxon>Sordariomycetidae</taxon>
        <taxon>Sordariales</taxon>
        <taxon>Sordariaceae</taxon>
        <taxon>Pseudoneurospora</taxon>
    </lineage>
</organism>
<dbReference type="InterPro" id="IPR029226">
    <property type="entry name" value="Ecp2-like"/>
</dbReference>
<evidence type="ECO:0000259" key="1">
    <source>
        <dbReference type="Pfam" id="PF14856"/>
    </source>
</evidence>
<dbReference type="AlphaFoldDB" id="A0AAN6SIQ3"/>
<reference evidence="2" key="2">
    <citation type="submission" date="2023-06" db="EMBL/GenBank/DDBJ databases">
        <authorList>
            <consortium name="Lawrence Berkeley National Laboratory"/>
            <person name="Mondo S.J."/>
            <person name="Hensen N."/>
            <person name="Bonometti L."/>
            <person name="Westerberg I."/>
            <person name="Brannstrom I.O."/>
            <person name="Guillou S."/>
            <person name="Cros-Aarteil S."/>
            <person name="Calhoun S."/>
            <person name="Haridas S."/>
            <person name="Kuo A."/>
            <person name="Pangilinan J."/>
            <person name="Riley R."/>
            <person name="Labutti K."/>
            <person name="Andreopoulos B."/>
            <person name="Lipzen A."/>
            <person name="Chen C."/>
            <person name="Yanf M."/>
            <person name="Daum C."/>
            <person name="Ng V."/>
            <person name="Clum A."/>
            <person name="Steindorff A."/>
            <person name="Ohm R."/>
            <person name="Martin F."/>
            <person name="Silar P."/>
            <person name="Natvig D."/>
            <person name="Lalanne C."/>
            <person name="Gautier V."/>
            <person name="Ament-Velasquez S.L."/>
            <person name="Kruys A."/>
            <person name="Hutchinson M.I."/>
            <person name="Powell A.J."/>
            <person name="Barry K."/>
            <person name="Miller A.N."/>
            <person name="Grigoriev I.V."/>
            <person name="Debuchy R."/>
            <person name="Gladieux P."/>
            <person name="Thoren M.H."/>
            <person name="Johannesson H."/>
        </authorList>
    </citation>
    <scope>NUCLEOTIDE SEQUENCE</scope>
    <source>
        <strain evidence="2">CBS 626.80</strain>
    </source>
</reference>
<reference evidence="2" key="1">
    <citation type="journal article" date="2023" name="Mol. Phylogenet. Evol.">
        <title>Genome-scale phylogeny and comparative genomics of the fungal order Sordariales.</title>
        <authorList>
            <person name="Hensen N."/>
            <person name="Bonometti L."/>
            <person name="Westerberg I."/>
            <person name="Brannstrom I.O."/>
            <person name="Guillou S."/>
            <person name="Cros-Aarteil S."/>
            <person name="Calhoun S."/>
            <person name="Haridas S."/>
            <person name="Kuo A."/>
            <person name="Mondo S."/>
            <person name="Pangilinan J."/>
            <person name="Riley R."/>
            <person name="LaButti K."/>
            <person name="Andreopoulos B."/>
            <person name="Lipzen A."/>
            <person name="Chen C."/>
            <person name="Yan M."/>
            <person name="Daum C."/>
            <person name="Ng V."/>
            <person name="Clum A."/>
            <person name="Steindorff A."/>
            <person name="Ohm R.A."/>
            <person name="Martin F."/>
            <person name="Silar P."/>
            <person name="Natvig D.O."/>
            <person name="Lalanne C."/>
            <person name="Gautier V."/>
            <person name="Ament-Velasquez S.L."/>
            <person name="Kruys A."/>
            <person name="Hutchinson M.I."/>
            <person name="Powell A.J."/>
            <person name="Barry K."/>
            <person name="Miller A.N."/>
            <person name="Grigoriev I.V."/>
            <person name="Debuchy R."/>
            <person name="Gladieux P."/>
            <person name="Hiltunen Thoren M."/>
            <person name="Johannesson H."/>
        </authorList>
    </citation>
    <scope>NUCLEOTIDE SEQUENCE</scope>
    <source>
        <strain evidence="2">CBS 626.80</strain>
    </source>
</reference>
<gene>
    <name evidence="2" type="ORF">QBC32DRAFT_321396</name>
</gene>
<accession>A0AAN6SIQ3</accession>
<proteinExistence type="predicted"/>
<dbReference type="EMBL" id="MU859072">
    <property type="protein sequence ID" value="KAK3955802.1"/>
    <property type="molecule type" value="Genomic_DNA"/>
</dbReference>
<keyword evidence="3" id="KW-1185">Reference proteome</keyword>
<sequence length="173" mass="19346">MLTVFYSTTISDMITQADQKRDAVFSHLQDIFNSLCRPALTKRLAWEDGAQYADSCGASTYVRKTTNASPLISDCAAIRDYYAQHNGRYVASYADRAFKGGSYCRLVITNTCVFGIKSDSFYLVNVGSRDISDLTRDSINKFRGTQRVGAEGHMTCHDDYSHPTSVDWALFTN</sequence>
<feature type="domain" description="Ecp2 effector protein-like" evidence="1">
    <location>
        <begin position="56"/>
        <end position="156"/>
    </location>
</feature>
<evidence type="ECO:0000313" key="2">
    <source>
        <dbReference type="EMBL" id="KAK3955802.1"/>
    </source>
</evidence>
<name>A0AAN6SIQ3_9PEZI</name>
<evidence type="ECO:0000313" key="3">
    <source>
        <dbReference type="Proteomes" id="UP001303222"/>
    </source>
</evidence>
<dbReference type="Pfam" id="PF14856">
    <property type="entry name" value="Hce2"/>
    <property type="match status" value="1"/>
</dbReference>